<evidence type="ECO:0000259" key="8">
    <source>
        <dbReference type="PROSITE" id="PS50928"/>
    </source>
</evidence>
<comment type="subcellular location">
    <subcellularLocation>
        <location evidence="1 7">Cell membrane</location>
        <topology evidence="1 7">Multi-pass membrane protein</topology>
    </subcellularLocation>
</comment>
<evidence type="ECO:0000313" key="9">
    <source>
        <dbReference type="EMBL" id="MYD89716.1"/>
    </source>
</evidence>
<comment type="similarity">
    <text evidence="7">Belongs to the binding-protein-dependent transport system permease family.</text>
</comment>
<feature type="transmembrane region" description="Helical" evidence="7">
    <location>
        <begin position="115"/>
        <end position="135"/>
    </location>
</feature>
<evidence type="ECO:0000256" key="6">
    <source>
        <dbReference type="ARBA" id="ARBA00023136"/>
    </source>
</evidence>
<dbReference type="Pfam" id="PF00528">
    <property type="entry name" value="BPD_transp_1"/>
    <property type="match status" value="1"/>
</dbReference>
<keyword evidence="5 7" id="KW-1133">Transmembrane helix</keyword>
<evidence type="ECO:0000256" key="4">
    <source>
        <dbReference type="ARBA" id="ARBA00022692"/>
    </source>
</evidence>
<dbReference type="InterPro" id="IPR035906">
    <property type="entry name" value="MetI-like_sf"/>
</dbReference>
<dbReference type="AlphaFoldDB" id="A0A6B1DS60"/>
<feature type="transmembrane region" description="Helical" evidence="7">
    <location>
        <begin position="244"/>
        <end position="269"/>
    </location>
</feature>
<dbReference type="CDD" id="cd06261">
    <property type="entry name" value="TM_PBP2"/>
    <property type="match status" value="1"/>
</dbReference>
<dbReference type="GO" id="GO:0005886">
    <property type="term" value="C:plasma membrane"/>
    <property type="evidence" value="ECO:0007669"/>
    <property type="project" value="UniProtKB-SubCell"/>
</dbReference>
<feature type="transmembrane region" description="Helical" evidence="7">
    <location>
        <begin position="78"/>
        <end position="103"/>
    </location>
</feature>
<proteinExistence type="inferred from homology"/>
<evidence type="ECO:0000256" key="5">
    <source>
        <dbReference type="ARBA" id="ARBA00022989"/>
    </source>
</evidence>
<keyword evidence="2 7" id="KW-0813">Transport</keyword>
<dbReference type="PANTHER" id="PTHR43386:SF23">
    <property type="entry name" value="ABC TRANSPORTER"/>
    <property type="match status" value="1"/>
</dbReference>
<evidence type="ECO:0000256" key="7">
    <source>
        <dbReference type="RuleBase" id="RU363032"/>
    </source>
</evidence>
<protein>
    <submittedName>
        <fullName evidence="9">ABC transporter permease</fullName>
    </submittedName>
</protein>
<gene>
    <name evidence="9" type="ORF">F4Y08_05165</name>
</gene>
<dbReference type="Pfam" id="PF12911">
    <property type="entry name" value="OppC_N"/>
    <property type="match status" value="1"/>
</dbReference>
<evidence type="ECO:0000256" key="1">
    <source>
        <dbReference type="ARBA" id="ARBA00004651"/>
    </source>
</evidence>
<feature type="domain" description="ABC transmembrane type-1" evidence="8">
    <location>
        <begin position="76"/>
        <end position="270"/>
    </location>
</feature>
<keyword evidence="4 7" id="KW-0812">Transmembrane</keyword>
<keyword evidence="3" id="KW-1003">Cell membrane</keyword>
<dbReference type="InterPro" id="IPR050366">
    <property type="entry name" value="BP-dependent_transpt_permease"/>
</dbReference>
<dbReference type="InterPro" id="IPR025966">
    <property type="entry name" value="OppC_N"/>
</dbReference>
<feature type="transmembrane region" description="Helical" evidence="7">
    <location>
        <begin position="141"/>
        <end position="163"/>
    </location>
</feature>
<name>A0A6B1DS60_9CHLR</name>
<dbReference type="PANTHER" id="PTHR43386">
    <property type="entry name" value="OLIGOPEPTIDE TRANSPORT SYSTEM PERMEASE PROTEIN APPC"/>
    <property type="match status" value="1"/>
</dbReference>
<comment type="caution">
    <text evidence="9">The sequence shown here is derived from an EMBL/GenBank/DDBJ whole genome shotgun (WGS) entry which is preliminary data.</text>
</comment>
<accession>A0A6B1DS60</accession>
<evidence type="ECO:0000256" key="2">
    <source>
        <dbReference type="ARBA" id="ARBA00022448"/>
    </source>
</evidence>
<dbReference type="EMBL" id="VXPY01000032">
    <property type="protein sequence ID" value="MYD89716.1"/>
    <property type="molecule type" value="Genomic_DNA"/>
</dbReference>
<evidence type="ECO:0000256" key="3">
    <source>
        <dbReference type="ARBA" id="ARBA00022475"/>
    </source>
</evidence>
<dbReference type="Gene3D" id="1.10.3720.10">
    <property type="entry name" value="MetI-like"/>
    <property type="match status" value="1"/>
</dbReference>
<keyword evidence="6 7" id="KW-0472">Membrane</keyword>
<organism evidence="9">
    <name type="scientific">Caldilineaceae bacterium SB0662_bin_9</name>
    <dbReference type="NCBI Taxonomy" id="2605258"/>
    <lineage>
        <taxon>Bacteria</taxon>
        <taxon>Bacillati</taxon>
        <taxon>Chloroflexota</taxon>
        <taxon>Caldilineae</taxon>
        <taxon>Caldilineales</taxon>
        <taxon>Caldilineaceae</taxon>
    </lineage>
</organism>
<reference evidence="9" key="1">
    <citation type="submission" date="2019-09" db="EMBL/GenBank/DDBJ databases">
        <title>Characterisation of the sponge microbiome using genome-centric metagenomics.</title>
        <authorList>
            <person name="Engelberts J.P."/>
            <person name="Robbins S.J."/>
            <person name="De Goeij J.M."/>
            <person name="Aranda M."/>
            <person name="Bell S.C."/>
            <person name="Webster N.S."/>
        </authorList>
    </citation>
    <scope>NUCLEOTIDE SEQUENCE</scope>
    <source>
        <strain evidence="9">SB0662_bin_9</strain>
    </source>
</reference>
<dbReference type="InterPro" id="IPR000515">
    <property type="entry name" value="MetI-like"/>
</dbReference>
<dbReference type="SUPFAM" id="SSF161098">
    <property type="entry name" value="MetI-like"/>
    <property type="match status" value="1"/>
</dbReference>
<sequence>MWTMFWQRFVRHRPAMVSLVVLLFLVVASFGVSLFVSEDEANLIDVQAMRNAPSWEHPFGTDDVGRDMFLRTLFGGQISLRIGLLAACISVVIGITVGTISGYNTGWIDNVLMRITDALLSIPTLFILIVLTRVLGDHIGVGNIAFITLVIGTLSWMPTSRIVRAQVLSLKERDFVLGARSLGCQAGRILVRHIVPNTLAPVVVAATLDVGRAIIFEASLSFLGLGIQPPTATWGSMLNRAQAYLLNAPWIALFPGVMILITVLCVNFLGDGLRDAFDPHSLR</sequence>
<dbReference type="PROSITE" id="PS50928">
    <property type="entry name" value="ABC_TM1"/>
    <property type="match status" value="1"/>
</dbReference>
<dbReference type="GO" id="GO:0055085">
    <property type="term" value="P:transmembrane transport"/>
    <property type="evidence" value="ECO:0007669"/>
    <property type="project" value="InterPro"/>
</dbReference>